<reference evidence="3" key="1">
    <citation type="journal article" date="2012" name="Genome Biol. Evol.">
        <title>Evolution of linear mitochondrial genomes in medusozoan cnidarians.</title>
        <authorList>
            <person name="Kayal E."/>
            <person name="Bentlage B."/>
            <person name="Collins A.G."/>
            <person name="Kayal M."/>
            <person name="Pirro S."/>
            <person name="Lavrov D.V."/>
        </authorList>
    </citation>
    <scope>NUCLEOTIDE SEQUENCE</scope>
</reference>
<comment type="function">
    <text evidence="2">Core subunit of the mitochondrial membrane respiratory chain NADH dehydrogenase (Complex I) which catalyzes electron transfer from NADH through the respiratory chain, using ubiquinone as an electron acceptor. Essential for the catalytic activity and assembly of complex I.</text>
</comment>
<dbReference type="InterPro" id="IPR042106">
    <property type="entry name" value="Nuo/plastoQ_OxRdtase_6_NuoJ"/>
</dbReference>
<keyword evidence="3" id="KW-0560">Oxidoreductase</keyword>
<feature type="transmembrane region" description="Helical" evidence="2">
    <location>
        <begin position="86"/>
        <end position="105"/>
    </location>
</feature>
<keyword evidence="2" id="KW-0679">Respiratory chain</keyword>
<dbReference type="AlphaFoldDB" id="G9ISJ3"/>
<dbReference type="GO" id="GO:0031966">
    <property type="term" value="C:mitochondrial membrane"/>
    <property type="evidence" value="ECO:0007669"/>
    <property type="project" value="UniProtKB-SubCell"/>
</dbReference>
<feature type="transmembrane region" description="Helical" evidence="2">
    <location>
        <begin position="6"/>
        <end position="23"/>
    </location>
</feature>
<keyword evidence="2" id="KW-1278">Translocase</keyword>
<keyword evidence="2" id="KW-0812">Transmembrane</keyword>
<geneLocation type="mitochondrion" evidence="3"/>
<dbReference type="PANTHER" id="PTHR33269:SF17">
    <property type="entry name" value="NADH-UBIQUINONE OXIDOREDUCTASE CHAIN 6"/>
    <property type="match status" value="1"/>
</dbReference>
<evidence type="ECO:0000256" key="2">
    <source>
        <dbReference type="RuleBase" id="RU004430"/>
    </source>
</evidence>
<dbReference type="GO" id="GO:0008137">
    <property type="term" value="F:NADH dehydrogenase (ubiquinone) activity"/>
    <property type="evidence" value="ECO:0007669"/>
    <property type="project" value="UniProtKB-UniRule"/>
</dbReference>
<dbReference type="GO" id="GO:0016491">
    <property type="term" value="F:oxidoreductase activity"/>
    <property type="evidence" value="ECO:0007669"/>
    <property type="project" value="UniProtKB-KW"/>
</dbReference>
<accession>G9ISJ3</accession>
<evidence type="ECO:0000313" key="3">
    <source>
        <dbReference type="EMBL" id="AET13197.1"/>
    </source>
</evidence>
<feature type="transmembrane region" description="Helical" evidence="2">
    <location>
        <begin position="142"/>
        <end position="163"/>
    </location>
</feature>
<name>G9ISJ3_LINUG</name>
<sequence length="185" mass="20436">MEPISFILSLAIIVTATMVISVFNPVHSVFWLVLSFLSSALLFVQIGLDFIALLFIIVYVGAIAVLFLFVIMMLQVNSNEMKIPTLYEFIPLGVLLVSLLLFKLVSSLSYLEFTTSSVISEPLQVLTLNNITSVATILYTNFQFAFILLSLILLVALIGAILLTHSLSLEVKRQSSFVQIARATT</sequence>
<comment type="subcellular location">
    <subcellularLocation>
        <location evidence="2">Mitochondrion membrane</location>
        <topology evidence="2">Multi-pass membrane protein</topology>
    </subcellularLocation>
</comment>
<keyword evidence="2" id="KW-0830">Ubiquinone</keyword>
<keyword evidence="2" id="KW-0249">Electron transport</keyword>
<proteinExistence type="inferred from homology"/>
<dbReference type="EC" id="7.1.1.2" evidence="2"/>
<keyword evidence="2 3" id="KW-0496">Mitochondrion</keyword>
<dbReference type="PANTHER" id="PTHR33269">
    <property type="entry name" value="NADH-UBIQUINONE OXIDOREDUCTASE CHAIN 6"/>
    <property type="match status" value="1"/>
</dbReference>
<dbReference type="Gene3D" id="1.20.120.1200">
    <property type="entry name" value="NADH-ubiquinone/plastoquinone oxidoreductase chain 6, subunit NuoJ"/>
    <property type="match status" value="1"/>
</dbReference>
<comment type="catalytic activity">
    <reaction evidence="2">
        <text>a ubiquinone + NADH + 5 H(+)(in) = a ubiquinol + NAD(+) + 4 H(+)(out)</text>
        <dbReference type="Rhea" id="RHEA:29091"/>
        <dbReference type="Rhea" id="RHEA-COMP:9565"/>
        <dbReference type="Rhea" id="RHEA-COMP:9566"/>
        <dbReference type="ChEBI" id="CHEBI:15378"/>
        <dbReference type="ChEBI" id="CHEBI:16389"/>
        <dbReference type="ChEBI" id="CHEBI:17976"/>
        <dbReference type="ChEBI" id="CHEBI:57540"/>
        <dbReference type="ChEBI" id="CHEBI:57945"/>
        <dbReference type="EC" id="7.1.1.2"/>
    </reaction>
</comment>
<gene>
    <name evidence="3" type="primary">nad6</name>
</gene>
<keyword evidence="2" id="KW-1133">Transmembrane helix</keyword>
<comment type="similarity">
    <text evidence="2">Belongs to the complex I subunit 6 family.</text>
</comment>
<feature type="transmembrane region" description="Helical" evidence="2">
    <location>
        <begin position="54"/>
        <end position="74"/>
    </location>
</feature>
<organism evidence="3">
    <name type="scientific">Linuche unguiculata</name>
    <name type="common">Thimble jellyfish</name>
    <dbReference type="NCBI Taxonomy" id="880233"/>
    <lineage>
        <taxon>Eukaryota</taxon>
        <taxon>Metazoa</taxon>
        <taxon>Cnidaria</taxon>
        <taxon>Scyphozoa</taxon>
        <taxon>Coronatae</taxon>
        <taxon>Linuchidae</taxon>
        <taxon>Linuche</taxon>
    </lineage>
</organism>
<evidence type="ECO:0000256" key="1">
    <source>
        <dbReference type="ARBA" id="ARBA00021095"/>
    </source>
</evidence>
<keyword evidence="2" id="KW-0813">Transport</keyword>
<keyword evidence="2" id="KW-0472">Membrane</keyword>
<feature type="transmembrane region" description="Helical" evidence="2">
    <location>
        <begin position="30"/>
        <end position="48"/>
    </location>
</feature>
<dbReference type="InterPro" id="IPR001457">
    <property type="entry name" value="NADH_UbQ/plastoQ_OxRdtase_su6"/>
</dbReference>
<keyword evidence="2" id="KW-0520">NAD</keyword>
<dbReference type="Pfam" id="PF00499">
    <property type="entry name" value="Oxidored_q3"/>
    <property type="match status" value="1"/>
</dbReference>
<dbReference type="EMBL" id="JN700939">
    <property type="protein sequence ID" value="AET13197.1"/>
    <property type="molecule type" value="Genomic_DNA"/>
</dbReference>
<protein>
    <recommendedName>
        <fullName evidence="1 2">NADH-ubiquinone oxidoreductase chain 6</fullName>
        <ecNumber evidence="2">7.1.1.2</ecNumber>
    </recommendedName>
</protein>